<name>A0A560G1G3_9PROT</name>
<evidence type="ECO:0000313" key="1">
    <source>
        <dbReference type="EMBL" id="TWB27682.1"/>
    </source>
</evidence>
<proteinExistence type="predicted"/>
<dbReference type="AlphaFoldDB" id="A0A560G1G3"/>
<comment type="caution">
    <text evidence="1">The sequence shown here is derived from an EMBL/GenBank/DDBJ whole genome shotgun (WGS) entry which is preliminary data.</text>
</comment>
<gene>
    <name evidence="1" type="ORF">FBZ88_106145</name>
</gene>
<sequence>MAFSAMQASLDLQYGSSIVFFQWGGSDEGDEVTGSGSAELNDDGMLEHFAFNRTHSLRL</sequence>
<keyword evidence="2" id="KW-1185">Reference proteome</keyword>
<protein>
    <submittedName>
        <fullName evidence="1">Uncharacterized protein</fullName>
    </submittedName>
</protein>
<evidence type="ECO:0000313" key="2">
    <source>
        <dbReference type="Proteomes" id="UP000316545"/>
    </source>
</evidence>
<reference evidence="1 2" key="1">
    <citation type="submission" date="2019-06" db="EMBL/GenBank/DDBJ databases">
        <title>Genomic Encyclopedia of Type Strains, Phase IV (KMG-V): Genome sequencing to study the core and pangenomes of soil and plant-associated prokaryotes.</title>
        <authorList>
            <person name="Whitman W."/>
        </authorList>
    </citation>
    <scope>NUCLEOTIDE SEQUENCE [LARGE SCALE GENOMIC DNA]</scope>
    <source>
        <strain evidence="1 2">BR 11865</strain>
    </source>
</reference>
<organism evidence="1 2">
    <name type="scientific">Nitrospirillum amazonense</name>
    <dbReference type="NCBI Taxonomy" id="28077"/>
    <lineage>
        <taxon>Bacteria</taxon>
        <taxon>Pseudomonadati</taxon>
        <taxon>Pseudomonadota</taxon>
        <taxon>Alphaproteobacteria</taxon>
        <taxon>Rhodospirillales</taxon>
        <taxon>Azospirillaceae</taxon>
        <taxon>Nitrospirillum</taxon>
    </lineage>
</organism>
<dbReference type="Proteomes" id="UP000316545">
    <property type="component" value="Unassembled WGS sequence"/>
</dbReference>
<dbReference type="EMBL" id="VITO01000006">
    <property type="protein sequence ID" value="TWB27682.1"/>
    <property type="molecule type" value="Genomic_DNA"/>
</dbReference>
<accession>A0A560G1G3</accession>